<accession>A0A941EDX6</accession>
<feature type="active site" description="Proton donor/acceptor; for phosphatase activity" evidence="1">
    <location>
        <position position="252"/>
    </location>
</feature>
<keyword evidence="6" id="KW-1185">Reference proteome</keyword>
<evidence type="ECO:0000256" key="1">
    <source>
        <dbReference type="PIRSR" id="PIRSR036922-1"/>
    </source>
</evidence>
<dbReference type="Proteomes" id="UP000676325">
    <property type="component" value="Unassembled WGS sequence"/>
</dbReference>
<dbReference type="InterPro" id="IPR012337">
    <property type="entry name" value="RNaseH-like_sf"/>
</dbReference>
<protein>
    <submittedName>
        <fullName evidence="5">Bifunctional RNase H/acid phosphatase</fullName>
    </submittedName>
</protein>
<comment type="caution">
    <text evidence="5">The sequence shown here is derived from an EMBL/GenBank/DDBJ whole genome shotgun (WGS) entry which is preliminary data.</text>
</comment>
<dbReference type="PANTHER" id="PTHR48100">
    <property type="entry name" value="BROAD-SPECIFICITY PHOSPHATASE YOR283W-RELATED"/>
    <property type="match status" value="1"/>
</dbReference>
<dbReference type="RefSeq" id="WP_212520712.1">
    <property type="nucleotide sequence ID" value="NZ_JAGSOH010000091.1"/>
</dbReference>
<dbReference type="Pfam" id="PF00300">
    <property type="entry name" value="His_Phos_1"/>
    <property type="match status" value="1"/>
</dbReference>
<dbReference type="GO" id="GO:0004523">
    <property type="term" value="F:RNA-DNA hybrid ribonuclease activity"/>
    <property type="evidence" value="ECO:0007669"/>
    <property type="project" value="InterPro"/>
</dbReference>
<dbReference type="InterPro" id="IPR013078">
    <property type="entry name" value="His_Pase_superF_clade-1"/>
</dbReference>
<dbReference type="PANTHER" id="PTHR48100:SF1">
    <property type="entry name" value="HISTIDINE PHOSPHATASE FAMILY PROTEIN-RELATED"/>
    <property type="match status" value="1"/>
</dbReference>
<dbReference type="CDD" id="cd07067">
    <property type="entry name" value="HP_PGM_like"/>
    <property type="match status" value="1"/>
</dbReference>
<feature type="binding site" evidence="3">
    <location>
        <position position="228"/>
    </location>
    <ligand>
        <name>substrate</name>
    </ligand>
</feature>
<evidence type="ECO:0000259" key="4">
    <source>
        <dbReference type="PROSITE" id="PS50879"/>
    </source>
</evidence>
<dbReference type="Gene3D" id="3.40.50.1240">
    <property type="entry name" value="Phosphoglycerate mutase-like"/>
    <property type="match status" value="1"/>
</dbReference>
<dbReference type="PROSITE" id="PS50879">
    <property type="entry name" value="RNASE_H_1"/>
    <property type="match status" value="1"/>
</dbReference>
<evidence type="ECO:0000313" key="5">
    <source>
        <dbReference type="EMBL" id="MBR7829577.1"/>
    </source>
</evidence>
<dbReference type="EMBL" id="JAGSOH010000091">
    <property type="protein sequence ID" value="MBR7829577.1"/>
    <property type="molecule type" value="Genomic_DNA"/>
</dbReference>
<organism evidence="5 6">
    <name type="scientific">Actinospica acidithermotolerans</name>
    <dbReference type="NCBI Taxonomy" id="2828514"/>
    <lineage>
        <taxon>Bacteria</taxon>
        <taxon>Bacillati</taxon>
        <taxon>Actinomycetota</taxon>
        <taxon>Actinomycetes</taxon>
        <taxon>Catenulisporales</taxon>
        <taxon>Actinospicaceae</taxon>
        <taxon>Actinospica</taxon>
    </lineage>
</organism>
<dbReference type="SUPFAM" id="SSF53254">
    <property type="entry name" value="Phosphoglycerate mutase-like"/>
    <property type="match status" value="1"/>
</dbReference>
<dbReference type="InterPro" id="IPR036397">
    <property type="entry name" value="RNaseH_sf"/>
</dbReference>
<dbReference type="GO" id="GO:0005737">
    <property type="term" value="C:cytoplasm"/>
    <property type="evidence" value="ECO:0007669"/>
    <property type="project" value="TreeGrafter"/>
</dbReference>
<feature type="active site" description="Proton donor/acceptor" evidence="2">
    <location>
        <position position="252"/>
    </location>
</feature>
<reference evidence="5" key="1">
    <citation type="submission" date="2021-04" db="EMBL/GenBank/DDBJ databases">
        <title>Genome based classification of Actinospica acidithermotolerans sp. nov., an actinobacterium isolated from an Indonesian hot spring.</title>
        <authorList>
            <person name="Kusuma A.B."/>
            <person name="Putra K.E."/>
            <person name="Nafisah S."/>
            <person name="Loh J."/>
            <person name="Nouioui I."/>
            <person name="Goodfellow M."/>
        </authorList>
    </citation>
    <scope>NUCLEOTIDE SEQUENCE</scope>
    <source>
        <strain evidence="5">MGRD01-02</strain>
    </source>
</reference>
<sequence>MRTLIVEADGASRGNPGAASYGAVVRDAEDGQVLAEVAEALGTATNNVAEYRGLIAGLAAAAGLDPTARVEVRMDSKLVVEQMSGHWQIKHPDLKPLVARVRTILPRDQVTYAWIPRSQNQHADRLANEALDAEVRGEVWQSTTPTKPDTGASATAKVAWSPDVGRPTRLLLLRHGVTPLTVEKRFAGVGDPELTAHGIEQANRAAARLKDDPRFGPIDVVLASPLRRTTATAEAVAKLTGLEVLEEHGFRELDFGKFEGLSFGEANAQYPAELAAFLASPDVPPPGGETLTAVARRVAAARDRALASYPRQTILVATHVTPIKALVCQALGAPLSAVNRMELGPASLTVIDYYEDDLASVRCVNDVSHLKFR</sequence>
<dbReference type="Gene3D" id="3.30.420.10">
    <property type="entry name" value="Ribonuclease H-like superfamily/Ribonuclease H"/>
    <property type="match status" value="1"/>
</dbReference>
<dbReference type="InterPro" id="IPR002156">
    <property type="entry name" value="RNaseH_domain"/>
</dbReference>
<dbReference type="SMART" id="SM00855">
    <property type="entry name" value="PGAM"/>
    <property type="match status" value="1"/>
</dbReference>
<feature type="domain" description="RNase H type-1" evidence="4">
    <location>
        <begin position="1"/>
        <end position="140"/>
    </location>
</feature>
<dbReference type="GO" id="GO:0016791">
    <property type="term" value="F:phosphatase activity"/>
    <property type="evidence" value="ECO:0007669"/>
    <property type="project" value="TreeGrafter"/>
</dbReference>
<proteinExistence type="predicted"/>
<evidence type="ECO:0000256" key="2">
    <source>
        <dbReference type="PIRSR" id="PIRSR613078-1"/>
    </source>
</evidence>
<dbReference type="InterPro" id="IPR029033">
    <property type="entry name" value="His_PPase_superfam"/>
</dbReference>
<dbReference type="PIRSF" id="PIRSF036922">
    <property type="entry name" value="RNaseH_PGAM"/>
    <property type="match status" value="1"/>
</dbReference>
<dbReference type="Pfam" id="PF13456">
    <property type="entry name" value="RVT_3"/>
    <property type="match status" value="1"/>
</dbReference>
<evidence type="ECO:0000256" key="3">
    <source>
        <dbReference type="PIRSR" id="PIRSR613078-2"/>
    </source>
</evidence>
<feature type="active site" description="Tele-phosphohistidine intermediate" evidence="1">
    <location>
        <position position="175"/>
    </location>
</feature>
<name>A0A941EDX6_9ACTN</name>
<dbReference type="SUPFAM" id="SSF53098">
    <property type="entry name" value="Ribonuclease H-like"/>
    <property type="match status" value="1"/>
</dbReference>
<dbReference type="GO" id="GO:0003676">
    <property type="term" value="F:nucleic acid binding"/>
    <property type="evidence" value="ECO:0007669"/>
    <property type="project" value="InterPro"/>
</dbReference>
<dbReference type="InterPro" id="IPR014636">
    <property type="entry name" value="RNaseH/PGlycerate_mutase"/>
</dbReference>
<evidence type="ECO:0000313" key="6">
    <source>
        <dbReference type="Proteomes" id="UP000676325"/>
    </source>
</evidence>
<dbReference type="CDD" id="cd09279">
    <property type="entry name" value="RNase_HI_like"/>
    <property type="match status" value="1"/>
</dbReference>
<dbReference type="InterPro" id="IPR050275">
    <property type="entry name" value="PGM_Phosphatase"/>
</dbReference>
<dbReference type="NCBIfam" id="NF005567">
    <property type="entry name" value="PRK07238.1"/>
    <property type="match status" value="1"/>
</dbReference>
<gene>
    <name evidence="5" type="ORF">KDK95_24945</name>
</gene>
<dbReference type="AlphaFoldDB" id="A0A941EDX6"/>